<dbReference type="PANTHER" id="PTHR10342">
    <property type="entry name" value="ARYLSULFATASE"/>
    <property type="match status" value="1"/>
</dbReference>
<keyword evidence="7" id="KW-0732">Signal</keyword>
<dbReference type="PROSITE" id="PS00149">
    <property type="entry name" value="SULFATASE_2"/>
    <property type="match status" value="1"/>
</dbReference>
<evidence type="ECO:0000259" key="8">
    <source>
        <dbReference type="Pfam" id="PF00884"/>
    </source>
</evidence>
<dbReference type="PROSITE" id="PS51257">
    <property type="entry name" value="PROKAR_LIPOPROTEIN"/>
    <property type="match status" value="1"/>
</dbReference>
<comment type="similarity">
    <text evidence="2">Belongs to the sulfatase family.</text>
</comment>
<keyword evidence="6" id="KW-0325">Glycoprotein</keyword>
<dbReference type="Gene3D" id="3.30.1120.10">
    <property type="match status" value="1"/>
</dbReference>
<evidence type="ECO:0000256" key="4">
    <source>
        <dbReference type="ARBA" id="ARBA00022801"/>
    </source>
</evidence>
<evidence type="ECO:0000256" key="7">
    <source>
        <dbReference type="SAM" id="SignalP"/>
    </source>
</evidence>
<dbReference type="InterPro" id="IPR000917">
    <property type="entry name" value="Sulfatase_N"/>
</dbReference>
<organism evidence="9">
    <name type="scientific">Cacopsylla melanoneura</name>
    <dbReference type="NCBI Taxonomy" id="428564"/>
    <lineage>
        <taxon>Eukaryota</taxon>
        <taxon>Metazoa</taxon>
        <taxon>Ecdysozoa</taxon>
        <taxon>Arthropoda</taxon>
        <taxon>Hexapoda</taxon>
        <taxon>Insecta</taxon>
        <taxon>Pterygota</taxon>
        <taxon>Neoptera</taxon>
        <taxon>Paraneoptera</taxon>
        <taxon>Hemiptera</taxon>
        <taxon>Sternorrhyncha</taxon>
        <taxon>Psylloidea</taxon>
        <taxon>Psyllidae</taxon>
        <taxon>Psyllinae</taxon>
        <taxon>Cacopsylla</taxon>
    </lineage>
</organism>
<reference evidence="9" key="1">
    <citation type="submission" date="2021-05" db="EMBL/GenBank/DDBJ databases">
        <authorList>
            <person name="Alioto T."/>
            <person name="Alioto T."/>
            <person name="Gomez Garrido J."/>
        </authorList>
    </citation>
    <scope>NUCLEOTIDE SEQUENCE</scope>
</reference>
<dbReference type="InterPro" id="IPR047115">
    <property type="entry name" value="ARSB"/>
</dbReference>
<dbReference type="EMBL" id="HBUF01443005">
    <property type="protein sequence ID" value="CAG6743076.1"/>
    <property type="molecule type" value="Transcribed_RNA"/>
</dbReference>
<feature type="signal peptide" evidence="7">
    <location>
        <begin position="1"/>
        <end position="24"/>
    </location>
</feature>
<keyword evidence="4" id="KW-0378">Hydrolase</keyword>
<sequence>MTRNNHCFIILYLFLTSYMLIVSCQRPNIIFIIADDMGWNDLSFHGSNEIPTPNIDALAYNGIILNSMYAQPVCTPSRSALMTGKYPIHNGMQGPPILAAEPRGVPLTERFLPEYLRELGYSTKAIGKWHLGFFKKEYTPLYRGFDSHFGYLAGIVSYYDHVLNDQYSRYAELSGHDMRRNSSSAWDTVGRYATDLFTDEAVRLIENQPLNKPMFLYMAHLAVHSGNRGKLLEAPQETINQFQYISDPNRRTYAAMVKKLDDSVGTVISTLQKRGMLDNSIIIFMSDNGAPTVEYGRTPGYPNWGSNYPFRGTKHTLWEGGVKVPCIIWSPLFQQNPRVSLQLMHISDWLPTLYTAAGGDASRLPLNLDGIDQWSMITHNTPSRRSSVLINIDEERRNAAIRKGPWKLIIGKSENGTMDGYYGQIQPTKVPPFNFNAIVESKTYQSLQQLSRNSFLPFSSTFKMRSLRQQATIRCGVNLGPMSPSPCPNGPCLFNLENDPCEQVNVAYSRQDISSQLYDLLKFYRSTLVPQINKPVDVLQADPKRFNDTWAPWIF</sequence>
<evidence type="ECO:0000256" key="5">
    <source>
        <dbReference type="ARBA" id="ARBA00022837"/>
    </source>
</evidence>
<dbReference type="PROSITE" id="PS00523">
    <property type="entry name" value="SULFATASE_1"/>
    <property type="match status" value="1"/>
</dbReference>
<keyword evidence="5" id="KW-0106">Calcium</keyword>
<dbReference type="SUPFAM" id="SSF53649">
    <property type="entry name" value="Alkaline phosphatase-like"/>
    <property type="match status" value="1"/>
</dbReference>
<dbReference type="Gene3D" id="3.40.720.10">
    <property type="entry name" value="Alkaline Phosphatase, subunit A"/>
    <property type="match status" value="1"/>
</dbReference>
<name>A0A8D8VZV5_9HEMI</name>
<dbReference type="GO" id="GO:0008484">
    <property type="term" value="F:sulfuric ester hydrolase activity"/>
    <property type="evidence" value="ECO:0007669"/>
    <property type="project" value="InterPro"/>
</dbReference>
<protein>
    <submittedName>
        <fullName evidence="9">Arylsulfatase B</fullName>
    </submittedName>
</protein>
<feature type="domain" description="Sulfatase N-terminal" evidence="8">
    <location>
        <begin position="27"/>
        <end position="358"/>
    </location>
</feature>
<dbReference type="InterPro" id="IPR017850">
    <property type="entry name" value="Alkaline_phosphatase_core_sf"/>
</dbReference>
<evidence type="ECO:0000313" key="9">
    <source>
        <dbReference type="EMBL" id="CAG6641882.1"/>
    </source>
</evidence>
<evidence type="ECO:0000256" key="1">
    <source>
        <dbReference type="ARBA" id="ARBA00001913"/>
    </source>
</evidence>
<evidence type="ECO:0000256" key="6">
    <source>
        <dbReference type="ARBA" id="ARBA00023180"/>
    </source>
</evidence>
<feature type="chain" id="PRO_5033671789" evidence="7">
    <location>
        <begin position="25"/>
        <end position="555"/>
    </location>
</feature>
<accession>A0A8D8VZV5</accession>
<dbReference type="AlphaFoldDB" id="A0A8D8VZV5"/>
<dbReference type="PANTHER" id="PTHR10342:SF264">
    <property type="entry name" value="MIP05773P-RELATED"/>
    <property type="match status" value="1"/>
</dbReference>
<dbReference type="InterPro" id="IPR024607">
    <property type="entry name" value="Sulfatase_CS"/>
</dbReference>
<dbReference type="EMBL" id="HBUF01119600">
    <property type="protein sequence ID" value="CAG6641883.1"/>
    <property type="molecule type" value="Transcribed_RNA"/>
</dbReference>
<evidence type="ECO:0000256" key="3">
    <source>
        <dbReference type="ARBA" id="ARBA00022723"/>
    </source>
</evidence>
<dbReference type="EMBL" id="HBUF01119599">
    <property type="protein sequence ID" value="CAG6641882.1"/>
    <property type="molecule type" value="Transcribed_RNA"/>
</dbReference>
<keyword evidence="3" id="KW-0479">Metal-binding</keyword>
<dbReference type="CDD" id="cd16029">
    <property type="entry name" value="4-S"/>
    <property type="match status" value="1"/>
</dbReference>
<evidence type="ECO:0000256" key="2">
    <source>
        <dbReference type="ARBA" id="ARBA00008779"/>
    </source>
</evidence>
<comment type="cofactor">
    <cofactor evidence="1">
        <name>Ca(2+)</name>
        <dbReference type="ChEBI" id="CHEBI:29108"/>
    </cofactor>
</comment>
<dbReference type="Pfam" id="PF00884">
    <property type="entry name" value="Sulfatase"/>
    <property type="match status" value="1"/>
</dbReference>
<dbReference type="GO" id="GO:0046872">
    <property type="term" value="F:metal ion binding"/>
    <property type="evidence" value="ECO:0007669"/>
    <property type="project" value="UniProtKB-KW"/>
</dbReference>
<dbReference type="EMBL" id="HBUF01443004">
    <property type="protein sequence ID" value="CAG6743075.1"/>
    <property type="molecule type" value="Transcribed_RNA"/>
</dbReference>
<proteinExistence type="inferred from homology"/>